<keyword evidence="4" id="KW-1185">Reference proteome</keyword>
<comment type="caution">
    <text evidence="3">The sequence shown here is derived from an EMBL/GenBank/DDBJ whole genome shotgun (WGS) entry which is preliminary data.</text>
</comment>
<evidence type="ECO:0000256" key="1">
    <source>
        <dbReference type="ARBA" id="ARBA00022737"/>
    </source>
</evidence>
<feature type="compositionally biased region" description="Low complexity" evidence="2">
    <location>
        <begin position="137"/>
        <end position="154"/>
    </location>
</feature>
<dbReference type="PATRIC" id="fig|1227484.4.peg.1595"/>
<evidence type="ECO:0000313" key="3">
    <source>
        <dbReference type="EMBL" id="ELZ40447.1"/>
    </source>
</evidence>
<dbReference type="EMBL" id="AOJE01000026">
    <property type="protein sequence ID" value="ELZ40447.1"/>
    <property type="molecule type" value="Genomic_DNA"/>
</dbReference>
<dbReference type="GO" id="GO:0016829">
    <property type="term" value="F:lyase activity"/>
    <property type="evidence" value="ECO:0007669"/>
    <property type="project" value="UniProtKB-KW"/>
</dbReference>
<dbReference type="SMART" id="SM00567">
    <property type="entry name" value="EZ_HEAT"/>
    <property type="match status" value="6"/>
</dbReference>
<sequence>MADDSRPDRTGGERPQAFALLDEGNDAATRLEGVEALGTPSSSMAGSERRIADRLLRVVLTDEDAAVRAAAIDALYFHGDRYVDELVSRVAAAVRRRDSGDDPAAVFARWLTSDHAAYRMVGATGLGAAGSEDLRGAPEAASPPNAAGPPSAAGYPDATARLREAFDDGDARVRARAVRSYAALGGDRIAPIRPLLRAPNALVRPAAVDALVSIGTPDATDLLATAADNGSDRLRETVVERLRDLDRPESAAVLLDALRDPSPAVRRAAAASLSRLVAAGDAVRGREVRERLVTDRPLRSDADDGALARLLYEVASDEGVDGVTSATARHAMWLCCELIEHDEGGSESGRTAVSRLIDALAHDDPYVADIAAAYLPRLDATELEREARALAADAEADPDARERARSVLRRLKRQTAASAADRSIEYTYVRRPADYTEKHAE</sequence>
<dbReference type="InterPro" id="IPR016024">
    <property type="entry name" value="ARM-type_fold"/>
</dbReference>
<keyword evidence="3" id="KW-0456">Lyase</keyword>
<dbReference type="Proteomes" id="UP000011514">
    <property type="component" value="Unassembled WGS sequence"/>
</dbReference>
<reference evidence="3 4" key="1">
    <citation type="journal article" date="2014" name="PLoS Genet.">
        <title>Phylogenetically driven sequencing of extremely halophilic archaea reveals strategies for static and dynamic osmo-response.</title>
        <authorList>
            <person name="Becker E.A."/>
            <person name="Seitzer P.M."/>
            <person name="Tritt A."/>
            <person name="Larsen D."/>
            <person name="Krusor M."/>
            <person name="Yao A.I."/>
            <person name="Wu D."/>
            <person name="Madern D."/>
            <person name="Eisen J.A."/>
            <person name="Darling A.E."/>
            <person name="Facciotti M.T."/>
        </authorList>
    </citation>
    <scope>NUCLEOTIDE SEQUENCE [LARGE SCALE GENOMIC DNA]</scope>
    <source>
        <strain evidence="3 4">DSM 1137</strain>
    </source>
</reference>
<name>M0E0H2_9EURY</name>
<dbReference type="RefSeq" id="WP_004047901.1">
    <property type="nucleotide sequence ID" value="NZ_AOJE01000026.1"/>
</dbReference>
<dbReference type="eggNOG" id="arCOG02966">
    <property type="taxonomic scope" value="Archaea"/>
</dbReference>
<dbReference type="Pfam" id="PF02985">
    <property type="entry name" value="HEAT"/>
    <property type="match status" value="1"/>
</dbReference>
<protein>
    <submittedName>
        <fullName evidence="3">Phycocyanobilin lyase subunit</fullName>
    </submittedName>
</protein>
<evidence type="ECO:0000313" key="4">
    <source>
        <dbReference type="Proteomes" id="UP000011514"/>
    </source>
</evidence>
<feature type="region of interest" description="Disordered" evidence="2">
    <location>
        <begin position="132"/>
        <end position="154"/>
    </location>
</feature>
<keyword evidence="1" id="KW-0677">Repeat</keyword>
<dbReference type="AlphaFoldDB" id="M0E0H2"/>
<dbReference type="Gene3D" id="1.25.10.10">
    <property type="entry name" value="Leucine-rich Repeat Variant"/>
    <property type="match status" value="2"/>
</dbReference>
<accession>M0E0H2</accession>
<dbReference type="InterPro" id="IPR004155">
    <property type="entry name" value="PBS_lyase_HEAT"/>
</dbReference>
<gene>
    <name evidence="3" type="ORF">C471_07920</name>
</gene>
<dbReference type="OrthoDB" id="330304at2157"/>
<dbReference type="SUPFAM" id="SSF48371">
    <property type="entry name" value="ARM repeat"/>
    <property type="match status" value="1"/>
</dbReference>
<dbReference type="STRING" id="1227484.C471_07920"/>
<evidence type="ECO:0000256" key="2">
    <source>
        <dbReference type="SAM" id="MobiDB-lite"/>
    </source>
</evidence>
<dbReference type="Pfam" id="PF13646">
    <property type="entry name" value="HEAT_2"/>
    <property type="match status" value="1"/>
</dbReference>
<dbReference type="InterPro" id="IPR011989">
    <property type="entry name" value="ARM-like"/>
</dbReference>
<organism evidence="3 4">
    <name type="scientific">Halorubrum saccharovorum DSM 1137</name>
    <dbReference type="NCBI Taxonomy" id="1227484"/>
    <lineage>
        <taxon>Archaea</taxon>
        <taxon>Methanobacteriati</taxon>
        <taxon>Methanobacteriota</taxon>
        <taxon>Stenosarchaea group</taxon>
        <taxon>Halobacteria</taxon>
        <taxon>Halobacteriales</taxon>
        <taxon>Haloferacaceae</taxon>
        <taxon>Halorubrum</taxon>
    </lineage>
</organism>
<proteinExistence type="predicted"/>
<dbReference type="InterPro" id="IPR000357">
    <property type="entry name" value="HEAT"/>
</dbReference>